<dbReference type="InterPro" id="IPR000792">
    <property type="entry name" value="Tscrpt_reg_LuxR_C"/>
</dbReference>
<dbReference type="AlphaFoldDB" id="A0A2W5SBE3"/>
<dbReference type="Gene3D" id="3.40.50.2300">
    <property type="match status" value="1"/>
</dbReference>
<dbReference type="CDD" id="cd17535">
    <property type="entry name" value="REC_NarL-like"/>
    <property type="match status" value="1"/>
</dbReference>
<feature type="domain" description="HTH luxR-type" evidence="6">
    <location>
        <begin position="134"/>
        <end position="199"/>
    </location>
</feature>
<keyword evidence="1 5" id="KW-0597">Phosphoprotein</keyword>
<feature type="domain" description="Response regulatory" evidence="7">
    <location>
        <begin position="2"/>
        <end position="118"/>
    </location>
</feature>
<evidence type="ECO:0000259" key="7">
    <source>
        <dbReference type="PROSITE" id="PS50110"/>
    </source>
</evidence>
<dbReference type="SMART" id="SM00421">
    <property type="entry name" value="HTH_LUXR"/>
    <property type="match status" value="1"/>
</dbReference>
<dbReference type="SUPFAM" id="SSF46894">
    <property type="entry name" value="C-terminal effector domain of the bipartite response regulators"/>
    <property type="match status" value="1"/>
</dbReference>
<organism evidence="8 9">
    <name type="scientific">Cereibacter sphaeroides</name>
    <name type="common">Rhodobacter sphaeroides</name>
    <dbReference type="NCBI Taxonomy" id="1063"/>
    <lineage>
        <taxon>Bacteria</taxon>
        <taxon>Pseudomonadati</taxon>
        <taxon>Pseudomonadota</taxon>
        <taxon>Alphaproteobacteria</taxon>
        <taxon>Rhodobacterales</taxon>
        <taxon>Paracoccaceae</taxon>
        <taxon>Cereibacter</taxon>
    </lineage>
</organism>
<dbReference type="Proteomes" id="UP000248975">
    <property type="component" value="Unassembled WGS sequence"/>
</dbReference>
<name>A0A2W5SBE3_CERSP</name>
<evidence type="ECO:0000256" key="1">
    <source>
        <dbReference type="ARBA" id="ARBA00022553"/>
    </source>
</evidence>
<protein>
    <submittedName>
        <fullName evidence="8">DNA-binding response regulator</fullName>
    </submittedName>
</protein>
<proteinExistence type="predicted"/>
<dbReference type="PRINTS" id="PR00038">
    <property type="entry name" value="HTHLUXR"/>
</dbReference>
<dbReference type="Gene3D" id="1.10.10.10">
    <property type="entry name" value="Winged helix-like DNA-binding domain superfamily/Winged helix DNA-binding domain"/>
    <property type="match status" value="1"/>
</dbReference>
<keyword evidence="4" id="KW-0804">Transcription</keyword>
<evidence type="ECO:0000259" key="6">
    <source>
        <dbReference type="PROSITE" id="PS50043"/>
    </source>
</evidence>
<evidence type="ECO:0000256" key="4">
    <source>
        <dbReference type="ARBA" id="ARBA00023163"/>
    </source>
</evidence>
<gene>
    <name evidence="8" type="ORF">DI533_07380</name>
</gene>
<evidence type="ECO:0000313" key="8">
    <source>
        <dbReference type="EMBL" id="PZR00389.1"/>
    </source>
</evidence>
<dbReference type="GO" id="GO:0003677">
    <property type="term" value="F:DNA binding"/>
    <property type="evidence" value="ECO:0007669"/>
    <property type="project" value="UniProtKB-KW"/>
</dbReference>
<dbReference type="SUPFAM" id="SSF52172">
    <property type="entry name" value="CheY-like"/>
    <property type="match status" value="1"/>
</dbReference>
<dbReference type="InterPro" id="IPR058245">
    <property type="entry name" value="NreC/VraR/RcsB-like_REC"/>
</dbReference>
<dbReference type="CDD" id="cd06170">
    <property type="entry name" value="LuxR_C_like"/>
    <property type="match status" value="1"/>
</dbReference>
<sequence>MKILLADDHDLVRETIAAFLTAEGFDTVIVAASLPEALRYISLTGPFDLVLLDYHMPGMNGLEGLISAIRLNGSKPVAVLSGAVSRDMAEAAVRAGAIGFMPKTLGARAMVSAMRLMIAGETFLPFGAMPQDAPGEGPFNLTRREIEVLRGICGGKSNKEIARDHDLQEVTVKLHVKTLSRKLGAKNRTHAAMIARDNNLV</sequence>
<comment type="caution">
    <text evidence="8">The sequence shown here is derived from an EMBL/GenBank/DDBJ whole genome shotgun (WGS) entry which is preliminary data.</text>
</comment>
<dbReference type="PANTHER" id="PTHR43214:SF41">
    <property type="entry name" value="NITRATE_NITRITE RESPONSE REGULATOR PROTEIN NARP"/>
    <property type="match status" value="1"/>
</dbReference>
<evidence type="ECO:0000256" key="5">
    <source>
        <dbReference type="PROSITE-ProRule" id="PRU00169"/>
    </source>
</evidence>
<reference evidence="8 9" key="1">
    <citation type="submission" date="2017-08" db="EMBL/GenBank/DDBJ databases">
        <title>Infants hospitalized years apart are colonized by the same room-sourced microbial strains.</title>
        <authorList>
            <person name="Brooks B."/>
            <person name="Olm M.R."/>
            <person name="Firek B.A."/>
            <person name="Baker R."/>
            <person name="Thomas B.C."/>
            <person name="Morowitz M.J."/>
            <person name="Banfield J.F."/>
        </authorList>
    </citation>
    <scope>NUCLEOTIDE SEQUENCE [LARGE SCALE GENOMIC DNA]</scope>
    <source>
        <strain evidence="8">S2_003_000_R2_11</strain>
    </source>
</reference>
<dbReference type="PROSITE" id="PS50043">
    <property type="entry name" value="HTH_LUXR_2"/>
    <property type="match status" value="1"/>
</dbReference>
<dbReference type="GO" id="GO:0006355">
    <property type="term" value="P:regulation of DNA-templated transcription"/>
    <property type="evidence" value="ECO:0007669"/>
    <property type="project" value="InterPro"/>
</dbReference>
<dbReference type="Pfam" id="PF00072">
    <property type="entry name" value="Response_reg"/>
    <property type="match status" value="1"/>
</dbReference>
<accession>A0A2W5SBE3</accession>
<dbReference type="InterPro" id="IPR036388">
    <property type="entry name" value="WH-like_DNA-bd_sf"/>
</dbReference>
<dbReference type="EMBL" id="QFQS01000001">
    <property type="protein sequence ID" value="PZR00389.1"/>
    <property type="molecule type" value="Genomic_DNA"/>
</dbReference>
<dbReference type="InterPro" id="IPR039420">
    <property type="entry name" value="WalR-like"/>
</dbReference>
<dbReference type="InterPro" id="IPR016032">
    <property type="entry name" value="Sig_transdc_resp-reg_C-effctor"/>
</dbReference>
<dbReference type="PANTHER" id="PTHR43214">
    <property type="entry name" value="TWO-COMPONENT RESPONSE REGULATOR"/>
    <property type="match status" value="1"/>
</dbReference>
<dbReference type="InterPro" id="IPR011006">
    <property type="entry name" value="CheY-like_superfamily"/>
</dbReference>
<evidence type="ECO:0000256" key="3">
    <source>
        <dbReference type="ARBA" id="ARBA00023125"/>
    </source>
</evidence>
<feature type="modified residue" description="4-aspartylphosphate" evidence="5">
    <location>
        <position position="53"/>
    </location>
</feature>
<dbReference type="SMART" id="SM00448">
    <property type="entry name" value="REC"/>
    <property type="match status" value="1"/>
</dbReference>
<evidence type="ECO:0000313" key="9">
    <source>
        <dbReference type="Proteomes" id="UP000248975"/>
    </source>
</evidence>
<keyword evidence="2" id="KW-0805">Transcription regulation</keyword>
<evidence type="ECO:0000256" key="2">
    <source>
        <dbReference type="ARBA" id="ARBA00023015"/>
    </source>
</evidence>
<dbReference type="InterPro" id="IPR001789">
    <property type="entry name" value="Sig_transdc_resp-reg_receiver"/>
</dbReference>
<dbReference type="GO" id="GO:0000160">
    <property type="term" value="P:phosphorelay signal transduction system"/>
    <property type="evidence" value="ECO:0007669"/>
    <property type="project" value="InterPro"/>
</dbReference>
<dbReference type="PROSITE" id="PS50110">
    <property type="entry name" value="RESPONSE_REGULATORY"/>
    <property type="match status" value="1"/>
</dbReference>
<keyword evidence="3 8" id="KW-0238">DNA-binding</keyword>
<dbReference type="Pfam" id="PF00196">
    <property type="entry name" value="GerE"/>
    <property type="match status" value="1"/>
</dbReference>